<evidence type="ECO:0000313" key="7">
    <source>
        <dbReference type="Proteomes" id="UP001277761"/>
    </source>
</evidence>
<accession>A0ABU4VMW3</accession>
<evidence type="ECO:0000256" key="1">
    <source>
        <dbReference type="ARBA" id="ARBA00004370"/>
    </source>
</evidence>
<comment type="caution">
    <text evidence="6">The sequence shown here is derived from an EMBL/GenBank/DDBJ whole genome shotgun (WGS) entry which is preliminary data.</text>
</comment>
<dbReference type="PANTHER" id="PTHR35518:SF2">
    <property type="entry name" value="MAINTENANCE OF TELOMERE CAPPING PROTEIN 6"/>
    <property type="match status" value="1"/>
</dbReference>
<dbReference type="Pfam" id="PF26146">
    <property type="entry name" value="PI-PLC_X"/>
    <property type="match status" value="1"/>
</dbReference>
<gene>
    <name evidence="6" type="ORF">SK069_12495</name>
</gene>
<proteinExistence type="predicted"/>
<dbReference type="EMBL" id="JAXAVX010000006">
    <property type="protein sequence ID" value="MDX8152419.1"/>
    <property type="molecule type" value="Genomic_DNA"/>
</dbReference>
<reference evidence="6 7" key="1">
    <citation type="submission" date="2023-11" db="EMBL/GenBank/DDBJ databases">
        <authorList>
            <person name="Xu M."/>
            <person name="Jiang T."/>
        </authorList>
    </citation>
    <scope>NUCLEOTIDE SEQUENCE [LARGE SCALE GENOMIC DNA]</scope>
    <source>
        <strain evidence="6 7">SD</strain>
    </source>
</reference>
<protein>
    <recommendedName>
        <fullName evidence="8">Phosphatidylinositol diacylglycerol-lyase</fullName>
    </recommendedName>
</protein>
<dbReference type="SUPFAM" id="SSF56436">
    <property type="entry name" value="C-type lectin-like"/>
    <property type="match status" value="1"/>
</dbReference>
<feature type="signal peptide" evidence="5">
    <location>
        <begin position="1"/>
        <end position="39"/>
    </location>
</feature>
<dbReference type="SUPFAM" id="SSF51695">
    <property type="entry name" value="PLC-like phosphodiesterases"/>
    <property type="match status" value="1"/>
</dbReference>
<dbReference type="PANTHER" id="PTHR35518">
    <property type="entry name" value="MAINTENANCE OF TELOMOERE CAPPING"/>
    <property type="match status" value="1"/>
</dbReference>
<dbReference type="InterPro" id="IPR051008">
    <property type="entry name" value="Telomere_Capping_Maintenance"/>
</dbReference>
<dbReference type="InterPro" id="IPR016187">
    <property type="entry name" value="CTDL_fold"/>
</dbReference>
<dbReference type="PROSITE" id="PS50007">
    <property type="entry name" value="PIPLC_X_DOMAIN"/>
    <property type="match status" value="1"/>
</dbReference>
<keyword evidence="4" id="KW-0472">Membrane</keyword>
<keyword evidence="2" id="KW-0812">Transmembrane</keyword>
<dbReference type="InterPro" id="IPR017946">
    <property type="entry name" value="PLC-like_Pdiesterase_TIM-brl"/>
</dbReference>
<keyword evidence="7" id="KW-1185">Reference proteome</keyword>
<evidence type="ECO:0000256" key="3">
    <source>
        <dbReference type="ARBA" id="ARBA00022989"/>
    </source>
</evidence>
<organism evidence="6 7">
    <name type="scientific">Patulibacter brassicae</name>
    <dbReference type="NCBI Taxonomy" id="1705717"/>
    <lineage>
        <taxon>Bacteria</taxon>
        <taxon>Bacillati</taxon>
        <taxon>Actinomycetota</taxon>
        <taxon>Thermoleophilia</taxon>
        <taxon>Solirubrobacterales</taxon>
        <taxon>Patulibacteraceae</taxon>
        <taxon>Patulibacter</taxon>
    </lineage>
</organism>
<keyword evidence="3" id="KW-1133">Transmembrane helix</keyword>
<evidence type="ECO:0008006" key="8">
    <source>
        <dbReference type="Google" id="ProtNLM"/>
    </source>
</evidence>
<evidence type="ECO:0000256" key="2">
    <source>
        <dbReference type="ARBA" id="ARBA00022692"/>
    </source>
</evidence>
<evidence type="ECO:0000256" key="5">
    <source>
        <dbReference type="SAM" id="SignalP"/>
    </source>
</evidence>
<dbReference type="CDD" id="cd00037">
    <property type="entry name" value="CLECT"/>
    <property type="match status" value="1"/>
</dbReference>
<keyword evidence="5" id="KW-0732">Signal</keyword>
<dbReference type="Gene3D" id="3.20.20.190">
    <property type="entry name" value="Phosphatidylinositol (PI) phosphodiesterase"/>
    <property type="match status" value="1"/>
</dbReference>
<evidence type="ECO:0000256" key="4">
    <source>
        <dbReference type="ARBA" id="ARBA00023136"/>
    </source>
</evidence>
<sequence length="509" mass="55260">MRCARDGRRPGRPRRSWITALCAATTALVLGATTATASAADPAPTRAWVDRALDLQHHLADDVPLRDAPWLATHNSYNRPSLALATLDPNQTLDLTGQLDAGVRHLEIDVHPPLAPLPLLDQPATVCHTVCTLEQPLEARLTELTRWLDRHPAEVVLLYLESHLEGRGGTTGYDAGAAVLERTLGRRVLRPDGPPGTCRPMPLELTRAQILAAGRQLLLIGPCGVGARWSSWVFDEEPRITAGDNAALRDAPDCGPEITRVQYDAHPVRYYEDLTMLGAAAGTGHTRMSPALVARMLRCGVDIVGFDHLLRDDARRTAFVWSWAPGQPAAGDCAAQRPDGRWTTRPCTDALRAACRAADGRWSASPVALPAASAARGCREAGGTAVPRTGRDGHRLREAAAAAGDVWLGLRRAGDRWVPDERAGCGPTLTAPARRWRVRDGVARIRVGLRFACTGEPLRARFRVLGGRRSVLGTTGRTLRVRVGPRTRSLVVRVAADDAVHRLRVRLRR</sequence>
<comment type="subcellular location">
    <subcellularLocation>
        <location evidence="1">Membrane</location>
    </subcellularLocation>
</comment>
<evidence type="ECO:0000313" key="6">
    <source>
        <dbReference type="EMBL" id="MDX8152419.1"/>
    </source>
</evidence>
<name>A0ABU4VMW3_9ACTN</name>
<feature type="chain" id="PRO_5047376604" description="Phosphatidylinositol diacylglycerol-lyase" evidence="5">
    <location>
        <begin position="40"/>
        <end position="509"/>
    </location>
</feature>
<dbReference type="RefSeq" id="WP_319954575.1">
    <property type="nucleotide sequence ID" value="NZ_JAXAVX010000006.1"/>
</dbReference>
<dbReference type="Proteomes" id="UP001277761">
    <property type="component" value="Unassembled WGS sequence"/>
</dbReference>